<name>X0SRJ6_9ZZZZ</name>
<comment type="caution">
    <text evidence="1">The sequence shown here is derived from an EMBL/GenBank/DDBJ whole genome shotgun (WGS) entry which is preliminary data.</text>
</comment>
<proteinExistence type="predicted"/>
<reference evidence="1" key="1">
    <citation type="journal article" date="2014" name="Front. Microbiol.">
        <title>High frequency of phylogenetically diverse reductive dehalogenase-homologous genes in deep subseafloor sedimentary metagenomes.</title>
        <authorList>
            <person name="Kawai M."/>
            <person name="Futagami T."/>
            <person name="Toyoda A."/>
            <person name="Takaki Y."/>
            <person name="Nishi S."/>
            <person name="Hori S."/>
            <person name="Arai W."/>
            <person name="Tsubouchi T."/>
            <person name="Morono Y."/>
            <person name="Uchiyama I."/>
            <person name="Ito T."/>
            <person name="Fujiyama A."/>
            <person name="Inagaki F."/>
            <person name="Takami H."/>
        </authorList>
    </citation>
    <scope>NUCLEOTIDE SEQUENCE</scope>
    <source>
        <strain evidence="1">Expedition CK06-06</strain>
    </source>
</reference>
<feature type="non-terminal residue" evidence="1">
    <location>
        <position position="1"/>
    </location>
</feature>
<protein>
    <submittedName>
        <fullName evidence="1">Uncharacterized protein</fullName>
    </submittedName>
</protein>
<accession>X0SRJ6</accession>
<evidence type="ECO:0000313" key="1">
    <source>
        <dbReference type="EMBL" id="GAF78487.1"/>
    </source>
</evidence>
<sequence length="42" mass="4886">AIIDCFGILDDDKIRRYIELRCEVKGLGRGHIKRIKDSVQKN</sequence>
<gene>
    <name evidence="1" type="ORF">S01H1_08707</name>
</gene>
<organism evidence="1">
    <name type="scientific">marine sediment metagenome</name>
    <dbReference type="NCBI Taxonomy" id="412755"/>
    <lineage>
        <taxon>unclassified sequences</taxon>
        <taxon>metagenomes</taxon>
        <taxon>ecological metagenomes</taxon>
    </lineage>
</organism>
<dbReference type="AlphaFoldDB" id="X0SRJ6"/>
<dbReference type="EMBL" id="BARS01004455">
    <property type="protein sequence ID" value="GAF78487.1"/>
    <property type="molecule type" value="Genomic_DNA"/>
</dbReference>